<dbReference type="EMBL" id="JAXLQG010000003">
    <property type="protein sequence ID" value="KAK5542239.1"/>
    <property type="molecule type" value="Genomic_DNA"/>
</dbReference>
<keyword evidence="17" id="KW-1185">Reference proteome</keyword>
<dbReference type="InterPro" id="IPR000477">
    <property type="entry name" value="RT_dom"/>
</dbReference>
<evidence type="ECO:0000256" key="13">
    <source>
        <dbReference type="RuleBase" id="RU365061"/>
    </source>
</evidence>
<comment type="catalytic activity">
    <reaction evidence="12 13">
        <text>DNA(n) + a 2'-deoxyribonucleoside 5'-triphosphate = DNA(n+1) + diphosphate</text>
        <dbReference type="Rhea" id="RHEA:22508"/>
        <dbReference type="Rhea" id="RHEA-COMP:17339"/>
        <dbReference type="Rhea" id="RHEA-COMP:17340"/>
        <dbReference type="ChEBI" id="CHEBI:33019"/>
        <dbReference type="ChEBI" id="CHEBI:61560"/>
        <dbReference type="ChEBI" id="CHEBI:173112"/>
        <dbReference type="EC" id="2.7.7.49"/>
    </reaction>
</comment>
<name>A0AAV9QI32_9PEZI</name>
<evidence type="ECO:0000256" key="5">
    <source>
        <dbReference type="ARBA" id="ARBA00022679"/>
    </source>
</evidence>
<evidence type="ECO:0000256" key="4">
    <source>
        <dbReference type="ARBA" id="ARBA00022454"/>
    </source>
</evidence>
<evidence type="ECO:0000256" key="10">
    <source>
        <dbReference type="ARBA" id="ARBA00022918"/>
    </source>
</evidence>
<evidence type="ECO:0000256" key="14">
    <source>
        <dbReference type="SAM" id="MobiDB-lite"/>
    </source>
</evidence>
<dbReference type="PRINTS" id="PR01365">
    <property type="entry name" value="TELOMERASERT"/>
</dbReference>
<gene>
    <name evidence="16" type="primary">EST2</name>
    <name evidence="16" type="ORF">LTR25_002124</name>
</gene>
<feature type="region of interest" description="Disordered" evidence="14">
    <location>
        <begin position="1"/>
        <end position="23"/>
    </location>
</feature>
<dbReference type="GO" id="GO:0000781">
    <property type="term" value="C:chromosome, telomeric region"/>
    <property type="evidence" value="ECO:0007669"/>
    <property type="project" value="UniProtKB-SubCell"/>
</dbReference>
<feature type="compositionally biased region" description="Polar residues" evidence="14">
    <location>
        <begin position="421"/>
        <end position="444"/>
    </location>
</feature>
<keyword evidence="7 13" id="KW-0479">Metal-binding</keyword>
<dbReference type="GO" id="GO:0000333">
    <property type="term" value="C:telomerase catalytic core complex"/>
    <property type="evidence" value="ECO:0007669"/>
    <property type="project" value="TreeGrafter"/>
</dbReference>
<evidence type="ECO:0000256" key="2">
    <source>
        <dbReference type="ARBA" id="ARBA00012493"/>
    </source>
</evidence>
<feature type="compositionally biased region" description="Polar residues" evidence="14">
    <location>
        <begin position="10"/>
        <end position="23"/>
    </location>
</feature>
<feature type="domain" description="Reverse transcriptase" evidence="15">
    <location>
        <begin position="611"/>
        <end position="939"/>
    </location>
</feature>
<dbReference type="GO" id="GO:0042162">
    <property type="term" value="F:telomeric DNA binding"/>
    <property type="evidence" value="ECO:0007669"/>
    <property type="project" value="TreeGrafter"/>
</dbReference>
<dbReference type="GO" id="GO:0007004">
    <property type="term" value="P:telomere maintenance via telomerase"/>
    <property type="evidence" value="ECO:0007669"/>
    <property type="project" value="TreeGrafter"/>
</dbReference>
<dbReference type="AlphaFoldDB" id="A0AAV9QI32"/>
<comment type="caution">
    <text evidence="16">The sequence shown here is derived from an EMBL/GenBank/DDBJ whole genome shotgun (WGS) entry which is preliminary data.</text>
</comment>
<dbReference type="SMART" id="SM00975">
    <property type="entry name" value="Telomerase_RBD"/>
    <property type="match status" value="1"/>
</dbReference>
<keyword evidence="5 13" id="KW-0808">Transferase</keyword>
<dbReference type="PANTHER" id="PTHR12066:SF0">
    <property type="entry name" value="TELOMERASE REVERSE TRANSCRIPTASE"/>
    <property type="match status" value="1"/>
</dbReference>
<reference evidence="16 17" key="1">
    <citation type="submission" date="2023-06" db="EMBL/GenBank/DDBJ databases">
        <title>Black Yeasts Isolated from many extreme environments.</title>
        <authorList>
            <person name="Coleine C."/>
            <person name="Stajich J.E."/>
            <person name="Selbmann L."/>
        </authorList>
    </citation>
    <scope>NUCLEOTIDE SEQUENCE [LARGE SCALE GENOMIC DNA]</scope>
    <source>
        <strain evidence="16 17">CCFEE 5887</strain>
    </source>
</reference>
<dbReference type="CDD" id="cd01648">
    <property type="entry name" value="TERT"/>
    <property type="match status" value="1"/>
</dbReference>
<protein>
    <recommendedName>
        <fullName evidence="3 13">Telomerase reverse transcriptase</fullName>
        <ecNumber evidence="2 13">2.7.7.49</ecNumber>
    </recommendedName>
    <alternativeName>
        <fullName evidence="13">Telomerase catalytic subunit</fullName>
    </alternativeName>
</protein>
<comment type="similarity">
    <text evidence="1 13">Belongs to the reverse transcriptase family. Telomerase subfamily.</text>
</comment>
<dbReference type="InterPro" id="IPR003545">
    <property type="entry name" value="Telomerase_RT"/>
</dbReference>
<dbReference type="PROSITE" id="PS50878">
    <property type="entry name" value="RT_POL"/>
    <property type="match status" value="1"/>
</dbReference>
<evidence type="ECO:0000256" key="3">
    <source>
        <dbReference type="ARBA" id="ARBA00016182"/>
    </source>
</evidence>
<dbReference type="Proteomes" id="UP001345827">
    <property type="component" value="Unassembled WGS sequence"/>
</dbReference>
<evidence type="ECO:0000256" key="9">
    <source>
        <dbReference type="ARBA" id="ARBA00022895"/>
    </source>
</evidence>
<feature type="region of interest" description="Disordered" evidence="14">
    <location>
        <begin position="414"/>
        <end position="452"/>
    </location>
</feature>
<evidence type="ECO:0000256" key="6">
    <source>
        <dbReference type="ARBA" id="ARBA00022695"/>
    </source>
</evidence>
<accession>A0AAV9QI32</accession>
<evidence type="ECO:0000313" key="17">
    <source>
        <dbReference type="Proteomes" id="UP001345827"/>
    </source>
</evidence>
<dbReference type="GO" id="GO:0003720">
    <property type="term" value="F:telomerase activity"/>
    <property type="evidence" value="ECO:0007669"/>
    <property type="project" value="InterPro"/>
</dbReference>
<keyword evidence="10 13" id="KW-0695">RNA-directed DNA polymerase</keyword>
<dbReference type="Pfam" id="PF12009">
    <property type="entry name" value="Telomerase_RBD"/>
    <property type="match status" value="1"/>
</dbReference>
<comment type="subcellular location">
    <subcellularLocation>
        <location evidence="13">Nucleus</location>
    </subcellularLocation>
    <subcellularLocation>
        <location evidence="13">Chromosome</location>
        <location evidence="13">Telomere</location>
    </subcellularLocation>
</comment>
<dbReference type="GO" id="GO:0046872">
    <property type="term" value="F:metal ion binding"/>
    <property type="evidence" value="ECO:0007669"/>
    <property type="project" value="UniProtKB-KW"/>
</dbReference>
<evidence type="ECO:0000256" key="7">
    <source>
        <dbReference type="ARBA" id="ARBA00022723"/>
    </source>
</evidence>
<keyword evidence="8 13" id="KW-0460">Magnesium</keyword>
<dbReference type="GO" id="GO:0070034">
    <property type="term" value="F:telomerase RNA binding"/>
    <property type="evidence" value="ECO:0007669"/>
    <property type="project" value="TreeGrafter"/>
</dbReference>
<dbReference type="EC" id="2.7.7.49" evidence="2 13"/>
<keyword evidence="4 13" id="KW-0158">Chromosome</keyword>
<evidence type="ECO:0000256" key="11">
    <source>
        <dbReference type="ARBA" id="ARBA00023242"/>
    </source>
</evidence>
<dbReference type="PANTHER" id="PTHR12066">
    <property type="entry name" value="TELOMERASE REVERSE TRANSCRIPTASE"/>
    <property type="match status" value="1"/>
</dbReference>
<evidence type="ECO:0000256" key="8">
    <source>
        <dbReference type="ARBA" id="ARBA00022842"/>
    </source>
</evidence>
<keyword evidence="11 13" id="KW-0539">Nucleus</keyword>
<dbReference type="Gene3D" id="1.10.357.90">
    <property type="match status" value="1"/>
</dbReference>
<evidence type="ECO:0000259" key="15">
    <source>
        <dbReference type="PROSITE" id="PS50878"/>
    </source>
</evidence>
<keyword evidence="9 13" id="KW-0779">Telomere</keyword>
<organism evidence="16 17">
    <name type="scientific">Vermiconidia calcicola</name>
    <dbReference type="NCBI Taxonomy" id="1690605"/>
    <lineage>
        <taxon>Eukaryota</taxon>
        <taxon>Fungi</taxon>
        <taxon>Dikarya</taxon>
        <taxon>Ascomycota</taxon>
        <taxon>Pezizomycotina</taxon>
        <taxon>Dothideomycetes</taxon>
        <taxon>Dothideomycetidae</taxon>
        <taxon>Mycosphaerellales</taxon>
        <taxon>Extremaceae</taxon>
        <taxon>Vermiconidia</taxon>
    </lineage>
</organism>
<evidence type="ECO:0000313" key="16">
    <source>
        <dbReference type="EMBL" id="KAK5542239.1"/>
    </source>
</evidence>
<evidence type="ECO:0000256" key="12">
    <source>
        <dbReference type="ARBA" id="ARBA00048173"/>
    </source>
</evidence>
<dbReference type="Gene3D" id="1.10.132.70">
    <property type="match status" value="1"/>
</dbReference>
<keyword evidence="6 13" id="KW-0548">Nucleotidyltransferase</keyword>
<sequence length="1123" mass="127461">MTRKRKCPDSASNRPTKVSKTSNQTVALENTKLPGDQPTPDLVNHAVLSSFYPKVCTLRVFLLTYLPSTSRVRRRKLSAFGQQDDECILDTCLVGILNEPSGALKQARKVDFITFTQCQQRATGAQSNRTQQCCLNEIVDFAIWSLFRGNFSGQRPRHILCHGLQRASGSVESGHDGKDRGILPGIVRHHPNDNLKILTTSPWTEIISLLGDDAEAIASSLFLDCGIFTRLANGNGNYYQLSGVPISELKNKETSQLGKDLSSRTRDNPNRSASNIRFVRNRILYARPSLNNAGRVKFGLHHTHALQRHAGVAQPDHSVHIAKYIFPRQFGLHNVFTSTVDPTETAHPFKDYTLREMEIRGQRKKSITWIPRRLRGKALELVRKIRRNHHSCSYSQLLRHHCPIGDRPTREYVKPGHEQDISSSEPLVTQIPGTNFSAKPSSTASDHDDNGTSFLPHATPIAAVSAFCRSVIARLLPKEACGIGTEGRQSHAKLMRRIDEFVQMRRFESMTLHKAVQGICVKSIPWLCPPGQNRQKMSNSDHSKRLELLHEFVYYIFDSLLIPLIRATFYVTESSAHRNRLFYFRHDVWRKLCEPSLALLKLNMYSAIKPSQARQKLQSRTMSYSHVRLLPKDHGARPITNLRRRQLKLVSGRRMLGSSINAQLGSLFSVLNYERVRDPTPLGSAMLSVGDLHGRLTQFKAHVPAGSRLFFVKVDIKSCFDSIPQEHLLAMVKSLFSETSYRTTKHTEMKCLDEVGRDDKGLLRRNYIGSARAADDTAVFSNSYADSLAIRKRKVVFADTGNQRVSTRASILKLLHEHVGDSFVKIGKKYMRQTNGIPQGSVLSSLLCSYFYGAFERNELGFLNPESSMLLRLIDDFLLVTMDVQLARRFLEVMVSGDRKYGIAVNADKSLVNFDVSVKGHKVPRLHGGQFFPYCGLGIEMTTLELRKDREKRDAYISNALTVETSSRPGKTLRRKVLASMKLQMHTMLLDMSLNSRKQVISTLLGNFAESAMKMHQYMASMGQATRSRQTLVRKLIEELVLAATKICWVKNNHSRQITRTQMCWIAAAACERVLWRKQSQYKEVLVWLRMLRKSTEDRMNVEKEELRTLVEETDRTFQGYIY</sequence>
<comment type="function">
    <text evidence="13">Telomerase is a ribonucleoprotein enzyme essential for the replication of chromosome termini in most eukaryotes. It elongates telomeres. It is a reverse transcriptase that adds simple sequence repeats to chromosome ends by copying a template sequence within the RNA component of the enzyme.</text>
</comment>
<evidence type="ECO:0000256" key="1">
    <source>
        <dbReference type="ARBA" id="ARBA00008001"/>
    </source>
</evidence>
<dbReference type="InterPro" id="IPR021891">
    <property type="entry name" value="Telomerase_RBD"/>
</dbReference>
<proteinExistence type="inferred from homology"/>